<proteinExistence type="predicted"/>
<protein>
    <submittedName>
        <fullName evidence="2">LuxR family transcriptional regulator</fullName>
    </submittedName>
</protein>
<dbReference type="PROSITE" id="PS50043">
    <property type="entry name" value="HTH_LUXR_2"/>
    <property type="match status" value="1"/>
</dbReference>
<reference evidence="2 3" key="1">
    <citation type="submission" date="2019-11" db="EMBL/GenBank/DDBJ databases">
        <title>Genome analysis of Rhizobacterium cereale a novel genus and species isolated from maize roots in North Spain.</title>
        <authorList>
            <person name="Menendez E."/>
            <person name="Flores-Felix J.D."/>
            <person name="Ramirez-Bahena M.-H."/>
            <person name="Igual J.M."/>
            <person name="Garcia-Fraile P."/>
            <person name="Peix A."/>
            <person name="Velazquez E."/>
        </authorList>
    </citation>
    <scope>NUCLEOTIDE SEQUENCE [LARGE SCALE GENOMIC DNA]</scope>
    <source>
        <strain evidence="2 3">RZME27</strain>
    </source>
</reference>
<dbReference type="PROSITE" id="PS00622">
    <property type="entry name" value="HTH_LUXR_1"/>
    <property type="match status" value="1"/>
</dbReference>
<dbReference type="Pfam" id="PF00196">
    <property type="entry name" value="GerE"/>
    <property type="match status" value="1"/>
</dbReference>
<dbReference type="AlphaFoldDB" id="A0A6A8A6F9"/>
<dbReference type="RefSeq" id="WP_153352970.1">
    <property type="nucleotide sequence ID" value="NZ_WIXI01000032.1"/>
</dbReference>
<keyword evidence="3" id="KW-1185">Reference proteome</keyword>
<dbReference type="EMBL" id="WIXI01000032">
    <property type="protein sequence ID" value="MQY45438.1"/>
    <property type="molecule type" value="Genomic_DNA"/>
</dbReference>
<dbReference type="SUPFAM" id="SSF46894">
    <property type="entry name" value="C-terminal effector domain of the bipartite response regulators"/>
    <property type="match status" value="1"/>
</dbReference>
<gene>
    <name evidence="2" type="ORF">GAO09_05095</name>
</gene>
<dbReference type="SMART" id="SM00421">
    <property type="entry name" value="HTH_LUXR"/>
    <property type="match status" value="1"/>
</dbReference>
<dbReference type="PRINTS" id="PR00038">
    <property type="entry name" value="HTHLUXR"/>
</dbReference>
<name>A0A6A8A6F9_9HYPH</name>
<dbReference type="Proteomes" id="UP000435138">
    <property type="component" value="Unassembled WGS sequence"/>
</dbReference>
<comment type="caution">
    <text evidence="2">The sequence shown here is derived from an EMBL/GenBank/DDBJ whole genome shotgun (WGS) entry which is preliminary data.</text>
</comment>
<dbReference type="InterPro" id="IPR036388">
    <property type="entry name" value="WH-like_DNA-bd_sf"/>
</dbReference>
<evidence type="ECO:0000313" key="3">
    <source>
        <dbReference type="Proteomes" id="UP000435138"/>
    </source>
</evidence>
<feature type="domain" description="HTH luxR-type" evidence="1">
    <location>
        <begin position="155"/>
        <end position="220"/>
    </location>
</feature>
<dbReference type="InterPro" id="IPR000792">
    <property type="entry name" value="Tscrpt_reg_LuxR_C"/>
</dbReference>
<accession>A0A6A8A6F9</accession>
<dbReference type="Gene3D" id="1.10.10.10">
    <property type="entry name" value="Winged helix-like DNA-binding domain superfamily/Winged helix DNA-binding domain"/>
    <property type="match status" value="1"/>
</dbReference>
<dbReference type="CDD" id="cd06170">
    <property type="entry name" value="LuxR_C_like"/>
    <property type="match status" value="1"/>
</dbReference>
<dbReference type="GO" id="GO:0006355">
    <property type="term" value="P:regulation of DNA-templated transcription"/>
    <property type="evidence" value="ECO:0007669"/>
    <property type="project" value="InterPro"/>
</dbReference>
<sequence length="233" mass="26540">MPKETPFAVVSRKLLDAWLASDSNRPADAIDIYRGVVDLLSARMRLTLIRIDDGDPWQWQMRAIRTYGFASRLLDMAKLLPDGPLGNVTDRQFMEHAVVPRMQEVIQNQQPVIEVVKTKVFGLSVGYDRIMLAQKNTTRPEWVITCTMGRFMFVAPQKTAELDLTDESIVQLLVEGATAKEIAAEINVSPRTVEHRLERMKDRMGARNLVQLTAMLMAHRLGHSLPELEMRRD</sequence>
<evidence type="ECO:0000259" key="1">
    <source>
        <dbReference type="PROSITE" id="PS50043"/>
    </source>
</evidence>
<dbReference type="InterPro" id="IPR016032">
    <property type="entry name" value="Sig_transdc_resp-reg_C-effctor"/>
</dbReference>
<evidence type="ECO:0000313" key="2">
    <source>
        <dbReference type="EMBL" id="MQY45438.1"/>
    </source>
</evidence>
<dbReference type="GO" id="GO:0003677">
    <property type="term" value="F:DNA binding"/>
    <property type="evidence" value="ECO:0007669"/>
    <property type="project" value="InterPro"/>
</dbReference>
<organism evidence="2 3">
    <name type="scientific">Endobacterium cereale</name>
    <dbReference type="NCBI Taxonomy" id="2663029"/>
    <lineage>
        <taxon>Bacteria</taxon>
        <taxon>Pseudomonadati</taxon>
        <taxon>Pseudomonadota</taxon>
        <taxon>Alphaproteobacteria</taxon>
        <taxon>Hyphomicrobiales</taxon>
        <taxon>Rhizobiaceae</taxon>
        <taxon>Endobacterium</taxon>
    </lineage>
</organism>